<dbReference type="Proteomes" id="UP001058458">
    <property type="component" value="Chromosome"/>
</dbReference>
<dbReference type="Gene3D" id="3.40.47.10">
    <property type="match status" value="2"/>
</dbReference>
<dbReference type="InterPro" id="IPR016039">
    <property type="entry name" value="Thiolase-like"/>
</dbReference>
<protein>
    <recommendedName>
        <fullName evidence="8">Beta-ketoacyl-[acyl-carrier-protein] synthase III C-terminal domain-containing protein</fullName>
    </recommendedName>
</protein>
<evidence type="ECO:0000313" key="7">
    <source>
        <dbReference type="Proteomes" id="UP001058458"/>
    </source>
</evidence>
<name>A0AB38R1L8_PARTM</name>
<feature type="transmembrane region" description="Helical" evidence="3">
    <location>
        <begin position="294"/>
        <end position="311"/>
    </location>
</feature>
<evidence type="ECO:0000259" key="4">
    <source>
        <dbReference type="Pfam" id="PF08541"/>
    </source>
</evidence>
<evidence type="ECO:0000256" key="3">
    <source>
        <dbReference type="SAM" id="Phobius"/>
    </source>
</evidence>
<dbReference type="RefSeq" id="WP_256834739.1">
    <property type="nucleotide sequence ID" value="NZ_CP063414.1"/>
</dbReference>
<evidence type="ECO:0000256" key="1">
    <source>
        <dbReference type="ARBA" id="ARBA00022679"/>
    </source>
</evidence>
<evidence type="ECO:0008006" key="8">
    <source>
        <dbReference type="Google" id="ProtNLM"/>
    </source>
</evidence>
<proteinExistence type="predicted"/>
<dbReference type="SUPFAM" id="SSF53901">
    <property type="entry name" value="Thiolase-like"/>
    <property type="match status" value="1"/>
</dbReference>
<dbReference type="InterPro" id="IPR013747">
    <property type="entry name" value="ACP_syn_III_C"/>
</dbReference>
<feature type="domain" description="Beta-ketoacyl-[acyl-carrier-protein] synthase III C-terminal" evidence="4">
    <location>
        <begin position="225"/>
        <end position="312"/>
    </location>
</feature>
<keyword evidence="1" id="KW-0808">Transferase</keyword>
<reference evidence="6" key="1">
    <citation type="submission" date="2020-10" db="EMBL/GenBank/DDBJ databases">
        <authorList>
            <person name="Delgado J.A."/>
            <person name="Gonzalez J.M."/>
        </authorList>
    </citation>
    <scope>NUCLEOTIDE SEQUENCE</scope>
    <source>
        <strain evidence="6">23.6</strain>
    </source>
</reference>
<dbReference type="GO" id="GO:0004315">
    <property type="term" value="F:3-oxoacyl-[acyl-carrier-protein] synthase activity"/>
    <property type="evidence" value="ECO:0007669"/>
    <property type="project" value="InterPro"/>
</dbReference>
<keyword evidence="3" id="KW-1133">Transmembrane helix</keyword>
<dbReference type="GO" id="GO:0044550">
    <property type="term" value="P:secondary metabolite biosynthetic process"/>
    <property type="evidence" value="ECO:0007669"/>
    <property type="project" value="TreeGrafter"/>
</dbReference>
<dbReference type="GO" id="GO:0006633">
    <property type="term" value="P:fatty acid biosynthetic process"/>
    <property type="evidence" value="ECO:0007669"/>
    <property type="project" value="InterPro"/>
</dbReference>
<dbReference type="Pfam" id="PF08541">
    <property type="entry name" value="ACP_syn_III_C"/>
    <property type="match status" value="1"/>
</dbReference>
<dbReference type="PANTHER" id="PTHR34069:SF2">
    <property type="entry name" value="BETA-KETOACYL-[ACYL-CARRIER-PROTEIN] SYNTHASE III"/>
    <property type="match status" value="1"/>
</dbReference>
<dbReference type="PANTHER" id="PTHR34069">
    <property type="entry name" value="3-OXOACYL-[ACYL-CARRIER-PROTEIN] SYNTHASE 3"/>
    <property type="match status" value="1"/>
</dbReference>
<evidence type="ECO:0000313" key="6">
    <source>
        <dbReference type="EMBL" id="UOE77548.1"/>
    </source>
</evidence>
<keyword evidence="3" id="KW-0812">Transmembrane</keyword>
<dbReference type="Pfam" id="PF08545">
    <property type="entry name" value="ACP_syn_III"/>
    <property type="match status" value="1"/>
</dbReference>
<organism evidence="6 7">
    <name type="scientific">Parageobacillus thermoglucosidasius</name>
    <name type="common">Geobacillus thermoglucosidasius</name>
    <dbReference type="NCBI Taxonomy" id="1426"/>
    <lineage>
        <taxon>Bacteria</taxon>
        <taxon>Bacillati</taxon>
        <taxon>Bacillota</taxon>
        <taxon>Bacilli</taxon>
        <taxon>Bacillales</taxon>
        <taxon>Anoxybacillaceae</taxon>
        <taxon>Parageobacillus</taxon>
    </lineage>
</organism>
<gene>
    <name evidence="6" type="ORF">IMI45_06935</name>
</gene>
<dbReference type="AlphaFoldDB" id="A0AB38R1L8"/>
<feature type="domain" description="Beta-ketoacyl-[acyl-carrier-protein] synthase III N-terminal" evidence="5">
    <location>
        <begin position="117"/>
        <end position="189"/>
    </location>
</feature>
<sequence length="313" mass="35766">MIFIAFIEKFYAHIPKHTVKLDELSGDIGLKKHEIRMFKRYHGIESVLRSEGTTPKDVLKVCIKEIIKDIDEEEMNKIKYILYCHTLQVIQPYHINIINEIKEELGLNHILSFSVTQQNCSSVAAALDIANRMVENSSDKKIIIVSAEKTFTSVAKRINNITIMGEAGFACLVGNEKQENQIVDVYIRNLGEFYKGILADQKEIKRFEQVYIKTLSQTISTVVCRNNLKLEDVKLILPHNINLSSWNQLISFMGLNKDKFFLDNIPYYGHCFCSDGFINLQEALIERDIQSGDYIIMVTVGLGAIFSAVLIKH</sequence>
<evidence type="ECO:0000256" key="2">
    <source>
        <dbReference type="ARBA" id="ARBA00023315"/>
    </source>
</evidence>
<keyword evidence="2" id="KW-0012">Acyltransferase</keyword>
<keyword evidence="3" id="KW-0472">Membrane</keyword>
<evidence type="ECO:0000259" key="5">
    <source>
        <dbReference type="Pfam" id="PF08545"/>
    </source>
</evidence>
<dbReference type="EMBL" id="CP063414">
    <property type="protein sequence ID" value="UOE77548.1"/>
    <property type="molecule type" value="Genomic_DNA"/>
</dbReference>
<accession>A0AB38R1L8</accession>
<dbReference type="InterPro" id="IPR013751">
    <property type="entry name" value="ACP_syn_III_N"/>
</dbReference>